<keyword evidence="1" id="KW-1133">Transmembrane helix</keyword>
<evidence type="ECO:0000256" key="1">
    <source>
        <dbReference type="SAM" id="Phobius"/>
    </source>
</evidence>
<dbReference type="AlphaFoldDB" id="A0A1M8A5Z5"/>
<evidence type="ECO:0000313" key="4">
    <source>
        <dbReference type="Proteomes" id="UP000186303"/>
    </source>
</evidence>
<name>A0A1M8A5Z5_MALS4</name>
<feature type="transmembrane region" description="Helical" evidence="1">
    <location>
        <begin position="479"/>
        <end position="501"/>
    </location>
</feature>
<keyword evidence="2" id="KW-0732">Signal</keyword>
<organism evidence="3 4">
    <name type="scientific">Malassezia sympodialis (strain ATCC 42132)</name>
    <name type="common">Atopic eczema-associated yeast</name>
    <dbReference type="NCBI Taxonomy" id="1230383"/>
    <lineage>
        <taxon>Eukaryota</taxon>
        <taxon>Fungi</taxon>
        <taxon>Dikarya</taxon>
        <taxon>Basidiomycota</taxon>
        <taxon>Ustilaginomycotina</taxon>
        <taxon>Malasseziomycetes</taxon>
        <taxon>Malasseziales</taxon>
        <taxon>Malasseziaceae</taxon>
        <taxon>Malassezia</taxon>
    </lineage>
</organism>
<dbReference type="OrthoDB" id="3338018at2759"/>
<accession>A0A1M8A5Z5</accession>
<dbReference type="VEuPathDB" id="FungiDB:MSYG_2235"/>
<keyword evidence="1" id="KW-0472">Membrane</keyword>
<dbReference type="Proteomes" id="UP000186303">
    <property type="component" value="Chromosome 3"/>
</dbReference>
<dbReference type="OMA" id="YELANWP"/>
<keyword evidence="1" id="KW-0812">Transmembrane</keyword>
<keyword evidence="4" id="KW-1185">Reference proteome</keyword>
<gene>
    <name evidence="3" type="ORF">MSYG_2235</name>
</gene>
<evidence type="ECO:0000313" key="3">
    <source>
        <dbReference type="EMBL" id="SHO77893.1"/>
    </source>
</evidence>
<feature type="chain" id="PRO_5012523176" evidence="2">
    <location>
        <begin position="27"/>
        <end position="553"/>
    </location>
</feature>
<evidence type="ECO:0000256" key="2">
    <source>
        <dbReference type="SAM" id="SignalP"/>
    </source>
</evidence>
<feature type="signal peptide" evidence="2">
    <location>
        <begin position="1"/>
        <end position="26"/>
    </location>
</feature>
<reference evidence="4" key="1">
    <citation type="journal article" date="2017" name="Nucleic Acids Res.">
        <title>Proteogenomics produces comprehensive and highly accurate protein-coding gene annotation in a complete genome assembly of Malassezia sympodialis.</title>
        <authorList>
            <person name="Zhu Y."/>
            <person name="Engstroem P.G."/>
            <person name="Tellgren-Roth C."/>
            <person name="Baudo C.D."/>
            <person name="Kennell J.C."/>
            <person name="Sun S."/>
            <person name="Billmyre R.B."/>
            <person name="Schroeder M.S."/>
            <person name="Andersson A."/>
            <person name="Holm T."/>
            <person name="Sigurgeirsson B."/>
            <person name="Wu G."/>
            <person name="Sankaranarayanan S.R."/>
            <person name="Siddharthan R."/>
            <person name="Sanyal K."/>
            <person name="Lundeberg J."/>
            <person name="Nystedt B."/>
            <person name="Boekhout T."/>
            <person name="Dawson T.L. Jr."/>
            <person name="Heitman J."/>
            <person name="Scheynius A."/>
            <person name="Lehtioe J."/>
        </authorList>
    </citation>
    <scope>NUCLEOTIDE SEQUENCE [LARGE SCALE GENOMIC DNA]</scope>
    <source>
        <strain evidence="4">ATCC 42132</strain>
    </source>
</reference>
<proteinExistence type="predicted"/>
<dbReference type="EMBL" id="LT671823">
    <property type="protein sequence ID" value="SHO77893.1"/>
    <property type="molecule type" value="Genomic_DNA"/>
</dbReference>
<sequence>MLPSSLARILLYVPLLTQIRCPVLLCEHNTVQCRFYDYDTPLRVRAKDPGRIHSAKWIEQDPTPLWSAHFSPLSELLLEWTPAQSYRSEYMLQSHAARAECCLTLRLAEEELWLESHTVIDVDFFVHIADPLTHSHEDSVPLTCTVSSGDPSRVWESLICACSPEQALVATDDQLVLHSLDHPSPTPERSFTLTVPIQRVCDGSGESPQGLSFHLRGRVLVAHGVDTTHAWTGMPSLTLESTPITIQYSIHTLPRLNEPGYELQMLSKQGAEWRPVSSEPVDAPAALRWARAPRRSAAPRPPAAKMMATAGYLEIWPCTKTRRVQHCVHLHAGPLPYGSYELANWPWAPAHLEAYVNGHPVPVHIEVHPLSSTRIDAPTANPTTWHRVQCVLATPGHTHLILRYSTPYPLGTVTLPAFPSRIPIFLLRVHGSETRQPRIDPHVQAHITYGEAALVTWFDMGPYDLVHVPVRLVARSPCVVRALVLLSMTALLLTLAAVYALHKTSEHLLLRTDMLAMALDIDFADGAWLPNPPIRSSPLSVVAWLQAPWALPE</sequence>
<protein>
    <submittedName>
        <fullName evidence="3">Uncharacterized protein</fullName>
    </submittedName>
</protein>